<dbReference type="InterPro" id="IPR052181">
    <property type="entry name" value="5hmC_binding"/>
</dbReference>
<comment type="caution">
    <text evidence="2">The sequence shown here is derived from an EMBL/GenBank/DDBJ whole genome shotgun (WGS) entry which is preliminary data.</text>
</comment>
<dbReference type="STRING" id="74545.EU96_1789"/>
<organism evidence="2 3">
    <name type="scientific">Prochlorococcus marinus str. MIT 9302</name>
    <dbReference type="NCBI Taxonomy" id="74545"/>
    <lineage>
        <taxon>Bacteria</taxon>
        <taxon>Bacillati</taxon>
        <taxon>Cyanobacteriota</taxon>
        <taxon>Cyanophyceae</taxon>
        <taxon>Synechococcales</taxon>
        <taxon>Prochlorococcaceae</taxon>
        <taxon>Prochlorococcus</taxon>
    </lineage>
</organism>
<sequence>MGNSSWKPKKSPKSLDMTEENFWLMKSEPNAYSIETLKNDEVTLWDGIRNYQARNFMRKMNKGDKVFFYHSNCKPPGIVGLMEVIDLNIIDPTQFDKDSKYFDPKSKPENPRWDCVKVKYLSKSDKILSLPELKNLFSEDELLVVKKGNRLSIIPVQNDTAKILLEKI</sequence>
<feature type="domain" description="EVE" evidence="1">
    <location>
        <begin position="21"/>
        <end position="166"/>
    </location>
</feature>
<protein>
    <recommendedName>
        <fullName evidence="1">EVE domain-containing protein</fullName>
    </recommendedName>
</protein>
<evidence type="ECO:0000313" key="2">
    <source>
        <dbReference type="EMBL" id="KGF97148.1"/>
    </source>
</evidence>
<reference evidence="3" key="1">
    <citation type="journal article" date="2014" name="Sci. Data">
        <title>Genomes of diverse isolates of the marine cyanobacterium Prochlorococcus.</title>
        <authorList>
            <person name="Biller S."/>
            <person name="Berube P."/>
            <person name="Thompson J."/>
            <person name="Kelly L."/>
            <person name="Roggensack S."/>
            <person name="Awad L."/>
            <person name="Roache-Johnson K."/>
            <person name="Ding H."/>
            <person name="Giovannoni S.J."/>
            <person name="Moore L.R."/>
            <person name="Chisholm S.W."/>
        </authorList>
    </citation>
    <scope>NUCLEOTIDE SEQUENCE [LARGE SCALE GENOMIC DNA]</scope>
    <source>
        <strain evidence="3">MIT 9302</strain>
    </source>
</reference>
<proteinExistence type="predicted"/>
<name>A0A0A2A9Q0_PROMR</name>
<dbReference type="Pfam" id="PF01878">
    <property type="entry name" value="EVE"/>
    <property type="match status" value="1"/>
</dbReference>
<accession>A0A0A2A9Q0</accession>
<dbReference type="PANTHER" id="PTHR14087:SF7">
    <property type="entry name" value="THYMOCYTE NUCLEAR PROTEIN 1"/>
    <property type="match status" value="1"/>
</dbReference>
<dbReference type="EMBL" id="JNAM01000011">
    <property type="protein sequence ID" value="KGF97148.1"/>
    <property type="molecule type" value="Genomic_DNA"/>
</dbReference>
<evidence type="ECO:0000259" key="1">
    <source>
        <dbReference type="Pfam" id="PF01878"/>
    </source>
</evidence>
<dbReference type="PANTHER" id="PTHR14087">
    <property type="entry name" value="THYMOCYTE NUCLEAR PROTEIN 1"/>
    <property type="match status" value="1"/>
</dbReference>
<dbReference type="Proteomes" id="UP000030445">
    <property type="component" value="Unassembled WGS sequence"/>
</dbReference>
<dbReference type="AlphaFoldDB" id="A0A0A2A9Q0"/>
<dbReference type="Gene3D" id="3.10.590.10">
    <property type="entry name" value="ph1033 like domains"/>
    <property type="match status" value="1"/>
</dbReference>
<gene>
    <name evidence="2" type="ORF">EU96_1789</name>
</gene>
<dbReference type="eggNOG" id="COG2947">
    <property type="taxonomic scope" value="Bacteria"/>
</dbReference>
<evidence type="ECO:0000313" key="3">
    <source>
        <dbReference type="Proteomes" id="UP000030445"/>
    </source>
</evidence>
<dbReference type="InterPro" id="IPR015947">
    <property type="entry name" value="PUA-like_sf"/>
</dbReference>
<dbReference type="SUPFAM" id="SSF88697">
    <property type="entry name" value="PUA domain-like"/>
    <property type="match status" value="1"/>
</dbReference>
<dbReference type="InterPro" id="IPR047197">
    <property type="entry name" value="THYN1-like_EVE"/>
</dbReference>
<dbReference type="CDD" id="cd21133">
    <property type="entry name" value="EVE"/>
    <property type="match status" value="1"/>
</dbReference>
<dbReference type="InterPro" id="IPR002740">
    <property type="entry name" value="EVE_domain"/>
</dbReference>